<keyword evidence="2" id="KW-0012">Acyltransferase</keyword>
<dbReference type="PANTHER" id="PTHR43072">
    <property type="entry name" value="N-ACETYLTRANSFERASE"/>
    <property type="match status" value="1"/>
</dbReference>
<dbReference type="CDD" id="cd04301">
    <property type="entry name" value="NAT_SF"/>
    <property type="match status" value="1"/>
</dbReference>
<dbReference type="SUPFAM" id="SSF55729">
    <property type="entry name" value="Acyl-CoA N-acyltransferases (Nat)"/>
    <property type="match status" value="2"/>
</dbReference>
<feature type="domain" description="N-acetyltransferase" evidence="3">
    <location>
        <begin position="1"/>
        <end position="164"/>
    </location>
</feature>
<dbReference type="Proteomes" id="UP000638648">
    <property type="component" value="Unassembled WGS sequence"/>
</dbReference>
<evidence type="ECO:0000256" key="2">
    <source>
        <dbReference type="ARBA" id="ARBA00023315"/>
    </source>
</evidence>
<feature type="domain" description="N-acetyltransferase" evidence="3">
    <location>
        <begin position="195"/>
        <end position="331"/>
    </location>
</feature>
<proteinExistence type="predicted"/>
<keyword evidence="5" id="KW-1185">Reference proteome</keyword>
<gene>
    <name evidence="4" type="ORF">HEB94_005645</name>
</gene>
<evidence type="ECO:0000313" key="5">
    <source>
        <dbReference type="Proteomes" id="UP000638648"/>
    </source>
</evidence>
<name>A0A927MZ00_9ACTN</name>
<dbReference type="EMBL" id="JADBEM010000001">
    <property type="protein sequence ID" value="MBE1608797.1"/>
    <property type="molecule type" value="Genomic_DNA"/>
</dbReference>
<evidence type="ECO:0000259" key="3">
    <source>
        <dbReference type="PROSITE" id="PS51186"/>
    </source>
</evidence>
<dbReference type="PROSITE" id="PS51186">
    <property type="entry name" value="GNAT"/>
    <property type="match status" value="2"/>
</dbReference>
<comment type="caution">
    <text evidence="4">The sequence shown here is derived from an EMBL/GenBank/DDBJ whole genome shotgun (WGS) entry which is preliminary data.</text>
</comment>
<dbReference type="GO" id="GO:0016747">
    <property type="term" value="F:acyltransferase activity, transferring groups other than amino-acyl groups"/>
    <property type="evidence" value="ECO:0007669"/>
    <property type="project" value="InterPro"/>
</dbReference>
<dbReference type="InterPro" id="IPR016181">
    <property type="entry name" value="Acyl_CoA_acyltransferase"/>
</dbReference>
<reference evidence="4" key="1">
    <citation type="submission" date="2020-10" db="EMBL/GenBank/DDBJ databases">
        <title>Sequencing the genomes of 1000 actinobacteria strains.</title>
        <authorList>
            <person name="Klenk H.-P."/>
        </authorList>
    </citation>
    <scope>NUCLEOTIDE SEQUENCE</scope>
    <source>
        <strain evidence="4">DSM 45354</strain>
    </source>
</reference>
<dbReference type="InterPro" id="IPR000182">
    <property type="entry name" value="GNAT_dom"/>
</dbReference>
<dbReference type="Pfam" id="PF13508">
    <property type="entry name" value="Acetyltransf_7"/>
    <property type="match status" value="1"/>
</dbReference>
<dbReference type="RefSeq" id="WP_192752505.1">
    <property type="nucleotide sequence ID" value="NZ_BAABJL010000172.1"/>
</dbReference>
<organism evidence="4 5">
    <name type="scientific">Actinopolymorpha pittospori</name>
    <dbReference type="NCBI Taxonomy" id="648752"/>
    <lineage>
        <taxon>Bacteria</taxon>
        <taxon>Bacillati</taxon>
        <taxon>Actinomycetota</taxon>
        <taxon>Actinomycetes</taxon>
        <taxon>Propionibacteriales</taxon>
        <taxon>Actinopolymorphaceae</taxon>
        <taxon>Actinopolymorpha</taxon>
    </lineage>
</organism>
<dbReference type="AlphaFoldDB" id="A0A927MZ00"/>
<accession>A0A927MZ00</accession>
<sequence length="331" mass="36635">MNLQRLDPDDDAAVTAAMALGEAARAADTPYNPPSHRRSFVGHLRYGWDGEPSTVWLLYHPDRSGEVIGRLSLGTSERDNLHLTDLGITVHPEHRRQGIGRALFEEGLARVRASGRRLIVTGTVEAPGPSAFAKAMGFTRASIEVQRRQDLTAVDHAHVGQLLEQARKASTDYSLLRFVDAVPEEYVEQIAAMTAAINDAPTDDLDVEDEVFTAERIRAFEHAFRESGSTLYRLVARRESDGELAGHTIVGASPEQPDFAYQLDTAVLGAHRGHRLGLLLKAEMMAWIAQAEPAVRWVDTWNAESNAHMISINEALGYQIVSRHFGWQRDV</sequence>
<dbReference type="Gene3D" id="3.40.630.30">
    <property type="match status" value="1"/>
</dbReference>
<dbReference type="PANTHER" id="PTHR43072:SF23">
    <property type="entry name" value="UPF0039 PROTEIN C11D3.02C"/>
    <property type="match status" value="1"/>
</dbReference>
<protein>
    <submittedName>
        <fullName evidence="4">GNAT superfamily N-acetyltransferase</fullName>
    </submittedName>
</protein>
<evidence type="ECO:0000313" key="4">
    <source>
        <dbReference type="EMBL" id="MBE1608797.1"/>
    </source>
</evidence>
<evidence type="ECO:0000256" key="1">
    <source>
        <dbReference type="ARBA" id="ARBA00022679"/>
    </source>
</evidence>
<keyword evidence="1" id="KW-0808">Transferase</keyword>